<organism evidence="1">
    <name type="scientific">Sporolactobacillus sp. Y61</name>
    <dbReference type="NCBI Taxonomy" id="3160863"/>
    <lineage>
        <taxon>Bacteria</taxon>
        <taxon>Bacillati</taxon>
        <taxon>Bacillota</taxon>
        <taxon>Bacilli</taxon>
        <taxon>Bacillales</taxon>
        <taxon>Sporolactobacillaceae</taxon>
        <taxon>Sporolactobacillus</taxon>
    </lineage>
</organism>
<protein>
    <submittedName>
        <fullName evidence="1">Glycosyltransferase</fullName>
    </submittedName>
</protein>
<gene>
    <name evidence="1" type="ORF">ABNN70_07520</name>
</gene>
<reference evidence="1" key="1">
    <citation type="submission" date="2024-06" db="EMBL/GenBank/DDBJ databases">
        <authorList>
            <person name="Fan A."/>
            <person name="Zhang F.Y."/>
            <person name="Zhang L."/>
        </authorList>
    </citation>
    <scope>NUCLEOTIDE SEQUENCE</scope>
    <source>
        <strain evidence="1">Y61</strain>
    </source>
</reference>
<dbReference type="SUPFAM" id="SSF48208">
    <property type="entry name" value="Six-hairpin glycosidases"/>
    <property type="match status" value="1"/>
</dbReference>
<evidence type="ECO:0000313" key="1">
    <source>
        <dbReference type="EMBL" id="XCJ18274.1"/>
    </source>
</evidence>
<dbReference type="EMBL" id="CP159510">
    <property type="protein sequence ID" value="XCJ18274.1"/>
    <property type="molecule type" value="Genomic_DNA"/>
</dbReference>
<dbReference type="RefSeq" id="WP_353949335.1">
    <property type="nucleotide sequence ID" value="NZ_CP159510.1"/>
</dbReference>
<dbReference type="InterPro" id="IPR008928">
    <property type="entry name" value="6-hairpin_glycosidase_sf"/>
</dbReference>
<name>A0AAU8IJS5_9BACL</name>
<dbReference type="AlphaFoldDB" id="A0AAU8IJS5"/>
<dbReference type="GO" id="GO:0005975">
    <property type="term" value="P:carbohydrate metabolic process"/>
    <property type="evidence" value="ECO:0007669"/>
    <property type="project" value="InterPro"/>
</dbReference>
<accession>A0AAU8IJS5</accession>
<proteinExistence type="predicted"/>
<sequence>MPEKPADFTHLENMTDDTGLLEHAIGSLPRRGEGYTTDDNARALWVAAGWYHQLAQSAHPDRAQMKRLLRLADTYLAFLVWAQEPDGHFYNNFAYDRRKEAEQPSDDCLGRTLFSCAEACRLLPDKDRRYVLAELLQNGFCTADRLVHLRGIAYALAAACSLMKMAETVPTEPGFATFIYKMMPELIDQFESKLKAHYRDHADQDWHWFAPSITYSNGILPWALLKARLITGKSDTLRIAGEALDFLIEKMTAPEGHLRPVGNKGWCTRKSCAMWDQQPVDIMALALAAEEAAGAAAHPARYLDVIEKAHAWFLGKNDGQRPMANLKTGAGYDGLLPDGVNRNQGAESTIAFLITELVYIRNLPDVKENKEVAGQTV</sequence>